<organism evidence="2 3">
    <name type="scientific">Dothistroma septosporum (strain NZE10 / CBS 128990)</name>
    <name type="common">Red band needle blight fungus</name>
    <name type="synonym">Mycosphaerella pini</name>
    <dbReference type="NCBI Taxonomy" id="675120"/>
    <lineage>
        <taxon>Eukaryota</taxon>
        <taxon>Fungi</taxon>
        <taxon>Dikarya</taxon>
        <taxon>Ascomycota</taxon>
        <taxon>Pezizomycotina</taxon>
        <taxon>Dothideomycetes</taxon>
        <taxon>Dothideomycetidae</taxon>
        <taxon>Mycosphaerellales</taxon>
        <taxon>Mycosphaerellaceae</taxon>
        <taxon>Dothistroma</taxon>
    </lineage>
</organism>
<keyword evidence="3" id="KW-1185">Reference proteome</keyword>
<evidence type="ECO:0000313" key="3">
    <source>
        <dbReference type="Proteomes" id="UP000016933"/>
    </source>
</evidence>
<reference evidence="3" key="1">
    <citation type="journal article" date="2012" name="PLoS Genet.">
        <title>The genomes of the fungal plant pathogens Cladosporium fulvum and Dothistroma septosporum reveal adaptation to different hosts and lifestyles but also signatures of common ancestry.</title>
        <authorList>
            <person name="de Wit P.J.G.M."/>
            <person name="van der Burgt A."/>
            <person name="Oekmen B."/>
            <person name="Stergiopoulos I."/>
            <person name="Abd-Elsalam K.A."/>
            <person name="Aerts A.L."/>
            <person name="Bahkali A.H."/>
            <person name="Beenen H.G."/>
            <person name="Chettri P."/>
            <person name="Cox M.P."/>
            <person name="Datema E."/>
            <person name="de Vries R.P."/>
            <person name="Dhillon B."/>
            <person name="Ganley A.R."/>
            <person name="Griffiths S.A."/>
            <person name="Guo Y."/>
            <person name="Hamelin R.C."/>
            <person name="Henrissat B."/>
            <person name="Kabir M.S."/>
            <person name="Jashni M.K."/>
            <person name="Kema G."/>
            <person name="Klaubauf S."/>
            <person name="Lapidus A."/>
            <person name="Levasseur A."/>
            <person name="Lindquist E."/>
            <person name="Mehrabi R."/>
            <person name="Ohm R.A."/>
            <person name="Owen T.J."/>
            <person name="Salamov A."/>
            <person name="Schwelm A."/>
            <person name="Schijlen E."/>
            <person name="Sun H."/>
            <person name="van den Burg H.A."/>
            <person name="van Ham R.C.H.J."/>
            <person name="Zhang S."/>
            <person name="Goodwin S.B."/>
            <person name="Grigoriev I.V."/>
            <person name="Collemare J."/>
            <person name="Bradshaw R.E."/>
        </authorList>
    </citation>
    <scope>NUCLEOTIDE SEQUENCE [LARGE SCALE GENOMIC DNA]</scope>
    <source>
        <strain evidence="3">NZE10 / CBS 128990</strain>
    </source>
</reference>
<feature type="region of interest" description="Disordered" evidence="1">
    <location>
        <begin position="359"/>
        <end position="397"/>
    </location>
</feature>
<evidence type="ECO:0000256" key="1">
    <source>
        <dbReference type="SAM" id="MobiDB-lite"/>
    </source>
</evidence>
<dbReference type="AlphaFoldDB" id="N1PCB1"/>
<evidence type="ECO:0000313" key="2">
    <source>
        <dbReference type="EMBL" id="EME40088.1"/>
    </source>
</evidence>
<feature type="compositionally biased region" description="Polar residues" evidence="1">
    <location>
        <begin position="64"/>
        <end position="78"/>
    </location>
</feature>
<reference evidence="2 3" key="2">
    <citation type="journal article" date="2012" name="PLoS Pathog.">
        <title>Diverse lifestyles and strategies of plant pathogenesis encoded in the genomes of eighteen Dothideomycetes fungi.</title>
        <authorList>
            <person name="Ohm R.A."/>
            <person name="Feau N."/>
            <person name="Henrissat B."/>
            <person name="Schoch C.L."/>
            <person name="Horwitz B.A."/>
            <person name="Barry K.W."/>
            <person name="Condon B.J."/>
            <person name="Copeland A.C."/>
            <person name="Dhillon B."/>
            <person name="Glaser F."/>
            <person name="Hesse C.N."/>
            <person name="Kosti I."/>
            <person name="LaButti K."/>
            <person name="Lindquist E.A."/>
            <person name="Lucas S."/>
            <person name="Salamov A.A."/>
            <person name="Bradshaw R.E."/>
            <person name="Ciuffetti L."/>
            <person name="Hamelin R.C."/>
            <person name="Kema G.H.J."/>
            <person name="Lawrence C."/>
            <person name="Scott J.A."/>
            <person name="Spatafora J.W."/>
            <person name="Turgeon B.G."/>
            <person name="de Wit P.J.G.M."/>
            <person name="Zhong S."/>
            <person name="Goodwin S.B."/>
            <person name="Grigoriev I.V."/>
        </authorList>
    </citation>
    <scope>NUCLEOTIDE SEQUENCE [LARGE SCALE GENOMIC DNA]</scope>
    <source>
        <strain evidence="3">NZE10 / CBS 128990</strain>
    </source>
</reference>
<name>N1PCB1_DOTSN</name>
<dbReference type="EMBL" id="KB446544">
    <property type="protein sequence ID" value="EME40088.1"/>
    <property type="molecule type" value="Genomic_DNA"/>
</dbReference>
<protein>
    <submittedName>
        <fullName evidence="2">Uncharacterized protein</fullName>
    </submittedName>
</protein>
<sequence>MVKRQGMGDKEHEWLPEEMIPDHLLDQYHDFEDILDKISDNMNVYEDEETSTDDALDLASQATPTAVSLQPNQDSPATSPGLDALPNVDPEPTTEQSALFRSVPADIGMISAANFFNLEQLTQVDLASFLDYRTAMAGAPDRNTCTDRLPADHVDKQYNCQDFNHYQSLSKFCKPENDHIFKAGVSILVHTRCNAKYEHLDGMDHLCNCKGLPRRTNCHSRVIMNFVRKAAELRANNTGARTIVAYHLLTDDWVDVKVFMTRDGEGLGVVSEDEVLNHVPVYEGGSEHVLPNGVDTAIFTRGFVEFLSGMLYLGEVGTPYFDYTEFVDECLTGESTSQLLALALCGPYLEACRSSTCRGQYRGRGSDEIPPGWSSTIRREDHPARGQRHSGQHGLSMASAIRDSSTKTFGLIADALTGDKPRARDYLATHTA</sequence>
<accession>N1PCB1</accession>
<feature type="region of interest" description="Disordered" evidence="1">
    <location>
        <begin position="64"/>
        <end position="95"/>
    </location>
</feature>
<gene>
    <name evidence="2" type="ORF">DOTSEDRAFT_38094</name>
</gene>
<proteinExistence type="predicted"/>
<dbReference type="HOGENOM" id="CLU_634630_0_0_1"/>
<dbReference type="Proteomes" id="UP000016933">
    <property type="component" value="Unassembled WGS sequence"/>
</dbReference>